<dbReference type="GO" id="GO:0019901">
    <property type="term" value="F:protein kinase binding"/>
    <property type="evidence" value="ECO:0007669"/>
    <property type="project" value="EnsemblFungi"/>
</dbReference>
<dbReference type="SMART" id="SM01349">
    <property type="entry name" value="TOG"/>
    <property type="match status" value="1"/>
</dbReference>
<feature type="repeat" description="HEAT" evidence="4">
    <location>
        <begin position="1517"/>
        <end position="1555"/>
    </location>
</feature>
<dbReference type="GO" id="GO:0043539">
    <property type="term" value="F:protein serine/threonine kinase activator activity"/>
    <property type="evidence" value="ECO:0007669"/>
    <property type="project" value="EnsemblFungi"/>
</dbReference>
<dbReference type="RefSeq" id="XP_008716902.1">
    <property type="nucleotide sequence ID" value="XM_008718680.1"/>
</dbReference>
<organism evidence="6 7">
    <name type="scientific">Cyphellophora europaea (strain CBS 101466)</name>
    <name type="common">Phialophora europaea</name>
    <dbReference type="NCBI Taxonomy" id="1220924"/>
    <lineage>
        <taxon>Eukaryota</taxon>
        <taxon>Fungi</taxon>
        <taxon>Dikarya</taxon>
        <taxon>Ascomycota</taxon>
        <taxon>Pezizomycotina</taxon>
        <taxon>Eurotiomycetes</taxon>
        <taxon>Chaetothyriomycetidae</taxon>
        <taxon>Chaetothyriales</taxon>
        <taxon>Cyphellophoraceae</taxon>
        <taxon>Cyphellophora</taxon>
    </lineage>
</organism>
<name>W2RWJ2_CYPE1</name>
<dbReference type="InParanoid" id="W2RWJ2"/>
<sequence>MEEDRDTQDLGDIDTQVKGLRSGSTRLRTDILKRILHNVESTPGEEESSENYLLTLLPHVLETYPLYKDRLSRKAVENVLRAYLRNPSIGGSCCKAFVTFLVRESQKPVVAPSNAFVLLEWCCLAQEELAKNPAWVDTFLPKLCAAAAACLDKTENDNVRNSVQHSSLVAARRGLRAVLRTDLGSKALPAVVNELTSGSSTSAKNAQYLGVVAGVSFRIPERKEQLGHLSSHVLDFYVKHVLNSKTAIARHQAYGMRDFFSGFVGYKEMSEMLMPAIEKSILRSAEVVLQGPLVALAECLEKHVDISALVQSKLIKPLLSSMASTNANIRDGAGKTLAAFLARGVDDTASAQIAADLTSALKAAKVANHELRGLISDALLAISPEPNASKTIVESLLPAAAKEVNEVSLRKELSAMALHLPAVVQSGDLSKATSDALLKNCSDKRPVFRKCWHLCFASALLSLSQIPAEGPSRDFVSTALGTLKKIYEEILANPLPATQTGIVAAAYALPALLGLEVAKAQDLSQSQIFGQLLNTPTPSFLLNSRVYSKLSNAEDQLWALRALRGVCVGLGDASEANSRLWARAILHIVLSSEVDQNVRREAGNVLSQTYLDLPGPIGRSIISGVWDLLQESYNQGPQQSPRPLGDIKLHHALNHIMPAKAATARSDRTIPASVLEKQAVDSVTLLRPELIAHTEWIASCLSMGIDPGELASKEHTALLQQISAKFDLTKLAPLNPFEVAAGNAAASLAFVAPDTITPILARFIAEDLDPRQLDDIGPTEATIARAPEGQVFVDVLAQKPNGYVENKNVKDYDIMKWEEEMRTKLAQKKGPQPKKLTPDQQAKVDAQLKHETAVRQRVREVSARLRRGSQYILSLARGPPTDPSQWMSTAVLSLMAALSAGGDLVVDDELFSAFIACSSKVSDRVGTMRPFIGIATLRSLRNAAVPEHFVSEPLGDLVTRVLYRLRFAAEQRPFDTASMAYMLPLVFAVLDQGGVGELSSEDADAQVLLAMEFLSFQMSSCDDRNVSREDIIKHLISAMQHYPQHHRLMKDCLTEMCKAISETIGESELDILLASTTAPQSAVRAAVLQAIESELDLTNTAPSVNIWIACQDEEDENAETALSIWEESSFSMSEELVKVLPAFLYSPARSTRTATAKALAQALLVLNSQTPVVVDQLKVAYAEEAKPLAPKANKYGIIQKGDLVDQWERRSGLALAFRELSTVYDQSMIVPILDFFVNQGPLADRHSAVRAEMVEAGKVIVATRGKDSLEPLMKLFEGILQQPDKGTQEFDWNNEAVIVLYGSVAQHLPESDKRTETVVSKLIDTLSTPSESVQYAVAQCLPPLVRPKSVDVSSNITALLEQLFEHKKYAARRGAAYGLAGIIKGKGVAALRQYRVMSSLRSASENKKSAEHRQGALFAYELMSLLLGRMFEPYVVEILPQLLGCFGDPNAGVREACLDTAKTCFASLSSFGVRKVLPQLLEGLDETQWRSKKGACDLLGAMAYLDPQQLATSLPDIIPPLTAVLTDSHKEVRSAANNSLQRFGEVITNPEVKSLVNVLLKALSDPTKYTEEALDNLIKVNFIHYLDAPSLALVVRILERGLSDRSSTKRKAAQIIGSLAHLTEKRDIVVHLPILVNGLRQATVDPVPATRATASKALGSLVEKLGEDAFPDLIPSLMSSLRTETGAGDRLGSAQALSEVLAGLGTTRLEETLPSILQNVSSARATVREGFMTLFIFLPACFGNSFANYLGQIIPSVLSGLADEVEAIRETSLRAGRLLVKNFATKAIDLLLPELQRGLADDSHRIRLSSVELVGDLLFSLTGTSAQDDGDEDAMESAAQAGQSLLDVLGEERRNKVLSSIYICRCDTSGLVRSAAINVWKALVATPKTLREIVPTLIQMIIGRLASSNMEHKVIAGNALGEVIRKAGEGVFTSLLPSLEEGLQTSTDADQRQGICIALREIVNAASPDSLEDNEKQLISIVRVALVDSDDDVREAAAGSFDALQQTFGKRAVDQVLPHLLSLLRSDDEADNALSALLTLLTETTRANVILPNLVPTLLVNPITSFNARALASLAKVGGSSMTRRLPAILNNLADNIVGCKDDELKVELDSAFDAVLTSVDEYDGLNTAMSVMLTMVKHDDHRKRAVAAKHLANFFAASEVDYSRYNQDLIRVLLISFGDRDKDVVQSAWSALSQLQSHIRKEEMEALVGSTRQTLQQAGTAGSMLPGFALPKGMLPVLQIFLQGLMNGTQDQRVQAAMGISDIIDRSSADSLKPFVTQITGPLIRVVGERSLEVKCAILFTLNQLLEKIPTFLRPFLPQLQRTFTKSIADPSSALLRQRATKALSTLITLTPRVDPLIAELVTGAKTPDAGVRSAMLKALQEVVSKVGGAMSDTSREAILALMDQNQPDTTSSTGDSTMETYARLLGGMIKVLPAEKAGALIRARVLLQPAATPASILALNACLLDAPASLLDSYADETRSTITNALSSPKGHFIAQNAVLAAGKYLLIPGTLEKSEDEEDIAPLMSALAAAIQPPGDIDTRRLALVVTRTVARHHHAALQQFLGQLAPAVFASVRDAVIPIKLAAEAAFLALFNVVDEEGAVFDAFMKEGPGKGMPVGGQRAMGDYFKRVALRLGAQARERREAEGGAGGLGLSGDEVEDEREVWSVGRVDLGEGGFEE</sequence>
<dbReference type="InterPro" id="IPR021133">
    <property type="entry name" value="HEAT_type_2"/>
</dbReference>
<dbReference type="SUPFAM" id="SSF48371">
    <property type="entry name" value="ARM repeat"/>
    <property type="match status" value="3"/>
</dbReference>
<dbReference type="FunCoup" id="W2RWJ2">
    <property type="interactions" value="1386"/>
</dbReference>
<evidence type="ECO:0000313" key="6">
    <source>
        <dbReference type="EMBL" id="ETN40059.1"/>
    </source>
</evidence>
<dbReference type="GO" id="GO:0022626">
    <property type="term" value="C:cytosolic ribosome"/>
    <property type="evidence" value="ECO:0007669"/>
    <property type="project" value="EnsemblFungi"/>
</dbReference>
<dbReference type="GO" id="GO:0140469">
    <property type="term" value="P:GCN2-mediated signaling"/>
    <property type="evidence" value="ECO:0007669"/>
    <property type="project" value="EnsemblFungi"/>
</dbReference>
<dbReference type="Pfam" id="PF24916">
    <property type="entry name" value="HEAT_GCN1_fung"/>
    <property type="match status" value="1"/>
</dbReference>
<dbReference type="Pfam" id="PF25801">
    <property type="entry name" value="HEAT_GCN1_C_2"/>
    <property type="match status" value="1"/>
</dbReference>
<evidence type="ECO:0000256" key="2">
    <source>
        <dbReference type="ARBA" id="ARBA00022737"/>
    </source>
</evidence>
<keyword evidence="2" id="KW-0677">Repeat</keyword>
<dbReference type="VEuPathDB" id="FungiDB:HMPREF1541_04334"/>
<dbReference type="GO" id="GO:0031571">
    <property type="term" value="P:mitotic G1 DNA damage checkpoint signaling"/>
    <property type="evidence" value="ECO:0007669"/>
    <property type="project" value="EnsemblFungi"/>
</dbReference>
<dbReference type="PROSITE" id="PS50077">
    <property type="entry name" value="HEAT_REPEAT"/>
    <property type="match status" value="3"/>
</dbReference>
<dbReference type="Proteomes" id="UP000030752">
    <property type="component" value="Unassembled WGS sequence"/>
</dbReference>
<dbReference type="InterPro" id="IPR057546">
    <property type="entry name" value="HEAT_GCN1"/>
</dbReference>
<gene>
    <name evidence="6" type="ORF">HMPREF1541_04334</name>
</gene>
<comment type="similarity">
    <text evidence="1">Belongs to the GCN1 family.</text>
</comment>
<dbReference type="InterPro" id="IPR056809">
    <property type="entry name" value="HEAT_GCN1_fung"/>
</dbReference>
<feature type="domain" description="TOG" evidence="5">
    <location>
        <begin position="1343"/>
        <end position="1576"/>
    </location>
</feature>
<dbReference type="InterPro" id="IPR016024">
    <property type="entry name" value="ARM-type_fold"/>
</dbReference>
<proteinExistence type="inferred from homology"/>
<dbReference type="GeneID" id="19971673"/>
<accession>W2RWJ2</accession>
<dbReference type="FunFam" id="1.25.10.10:FF:000090">
    <property type="entry name" value="eIF-2-alpha kinase activator GCN1"/>
    <property type="match status" value="1"/>
</dbReference>
<evidence type="ECO:0000259" key="5">
    <source>
        <dbReference type="SMART" id="SM01349"/>
    </source>
</evidence>
<dbReference type="GO" id="GO:0170011">
    <property type="term" value="F:stalled ribosome sensor activity"/>
    <property type="evidence" value="ECO:0007669"/>
    <property type="project" value="EnsemblFungi"/>
</dbReference>
<dbReference type="Gene3D" id="1.25.10.10">
    <property type="entry name" value="Leucine-rich Repeat Variant"/>
    <property type="match status" value="5"/>
</dbReference>
<dbReference type="Pfam" id="PF12074">
    <property type="entry name" value="Gcn1_N"/>
    <property type="match status" value="1"/>
</dbReference>
<dbReference type="GO" id="GO:0072344">
    <property type="term" value="P:rescue of stalled ribosome"/>
    <property type="evidence" value="ECO:0007669"/>
    <property type="project" value="EnsemblFungi"/>
</dbReference>
<protein>
    <recommendedName>
        <fullName evidence="3">eIF-2-alpha kinase activator GCN1</fullName>
    </recommendedName>
</protein>
<dbReference type="PANTHER" id="PTHR23346:SF7">
    <property type="entry name" value="STALLED RIBOSOME SENSOR GCN1"/>
    <property type="match status" value="1"/>
</dbReference>
<dbReference type="PANTHER" id="PTHR23346">
    <property type="entry name" value="TRANSLATIONAL ACTIVATOR GCN1-RELATED"/>
    <property type="match status" value="1"/>
</dbReference>
<feature type="repeat" description="HEAT" evidence="4">
    <location>
        <begin position="1978"/>
        <end position="2015"/>
    </location>
</feature>
<dbReference type="Pfam" id="PF24984">
    <property type="entry name" value="HEAT_EF3_GNC1"/>
    <property type="match status" value="1"/>
</dbReference>
<dbReference type="GO" id="GO:0006448">
    <property type="term" value="P:regulation of translational elongation"/>
    <property type="evidence" value="ECO:0007669"/>
    <property type="project" value="EnsemblFungi"/>
</dbReference>
<dbReference type="OrthoDB" id="5148094at2759"/>
<dbReference type="eggNOG" id="KOG1242">
    <property type="taxonomic scope" value="Eukaryota"/>
</dbReference>
<feature type="repeat" description="HEAT" evidence="4">
    <location>
        <begin position="1791"/>
        <end position="1829"/>
    </location>
</feature>
<dbReference type="HOGENOM" id="CLU_000504_1_1_1"/>
<dbReference type="GO" id="GO:0043008">
    <property type="term" value="F:ATP-dependent protein binding"/>
    <property type="evidence" value="ECO:0007669"/>
    <property type="project" value="EnsemblFungi"/>
</dbReference>
<dbReference type="STRING" id="1220924.W2RWJ2"/>
<evidence type="ECO:0000256" key="3">
    <source>
        <dbReference type="ARBA" id="ARBA00072275"/>
    </source>
</evidence>
<evidence type="ECO:0000256" key="4">
    <source>
        <dbReference type="PROSITE-ProRule" id="PRU00103"/>
    </source>
</evidence>
<keyword evidence="7" id="KW-1185">Reference proteome</keyword>
<dbReference type="InterPro" id="IPR034085">
    <property type="entry name" value="TOG"/>
</dbReference>
<dbReference type="InterPro" id="IPR022716">
    <property type="entry name" value="Gcn1_N"/>
</dbReference>
<dbReference type="InterPro" id="IPR011989">
    <property type="entry name" value="ARM-like"/>
</dbReference>
<dbReference type="GO" id="GO:1990611">
    <property type="term" value="P:regulation of cytoplasmic translational initiation in response to stress"/>
    <property type="evidence" value="ECO:0007669"/>
    <property type="project" value="EnsemblFungi"/>
</dbReference>
<reference evidence="6 7" key="1">
    <citation type="submission" date="2013-03" db="EMBL/GenBank/DDBJ databases">
        <title>The Genome Sequence of Phialophora europaea CBS 101466.</title>
        <authorList>
            <consortium name="The Broad Institute Genomics Platform"/>
            <person name="Cuomo C."/>
            <person name="de Hoog S."/>
            <person name="Gorbushina A."/>
            <person name="Walker B."/>
            <person name="Young S.K."/>
            <person name="Zeng Q."/>
            <person name="Gargeya S."/>
            <person name="Fitzgerald M."/>
            <person name="Haas B."/>
            <person name="Abouelleil A."/>
            <person name="Allen A.W."/>
            <person name="Alvarado L."/>
            <person name="Arachchi H.M."/>
            <person name="Berlin A.M."/>
            <person name="Chapman S.B."/>
            <person name="Gainer-Dewar J."/>
            <person name="Goldberg J."/>
            <person name="Griggs A."/>
            <person name="Gujja S."/>
            <person name="Hansen M."/>
            <person name="Howarth C."/>
            <person name="Imamovic A."/>
            <person name="Ireland A."/>
            <person name="Larimer J."/>
            <person name="McCowan C."/>
            <person name="Murphy C."/>
            <person name="Pearson M."/>
            <person name="Poon T.W."/>
            <person name="Priest M."/>
            <person name="Roberts A."/>
            <person name="Saif S."/>
            <person name="Shea T."/>
            <person name="Sisk P."/>
            <person name="Sykes S."/>
            <person name="Wortman J."/>
            <person name="Nusbaum C."/>
            <person name="Birren B."/>
        </authorList>
    </citation>
    <scope>NUCLEOTIDE SEQUENCE [LARGE SCALE GENOMIC DNA]</scope>
    <source>
        <strain evidence="6 7">CBS 101466</strain>
    </source>
</reference>
<dbReference type="Pfam" id="PF24993">
    <property type="entry name" value="GNC1_N"/>
    <property type="match status" value="1"/>
</dbReference>
<dbReference type="Pfam" id="PF23271">
    <property type="entry name" value="HEAT_GCN1"/>
    <property type="match status" value="1"/>
</dbReference>
<dbReference type="GO" id="GO:1904689">
    <property type="term" value="P:negative regulation of cytoplasmic translational initiation"/>
    <property type="evidence" value="ECO:0007669"/>
    <property type="project" value="EnsemblFungi"/>
</dbReference>
<dbReference type="GO" id="GO:0071264">
    <property type="term" value="P:positive regulation of translational initiation in response to starvation"/>
    <property type="evidence" value="ECO:0007669"/>
    <property type="project" value="EnsemblFungi"/>
</dbReference>
<dbReference type="GO" id="GO:0031369">
    <property type="term" value="F:translation initiation factor binding"/>
    <property type="evidence" value="ECO:0007669"/>
    <property type="project" value="EnsemblFungi"/>
</dbReference>
<evidence type="ECO:0000256" key="1">
    <source>
        <dbReference type="ARBA" id="ARBA00007366"/>
    </source>
</evidence>
<dbReference type="InterPro" id="IPR056810">
    <property type="entry name" value="GNC1-like_N"/>
</dbReference>
<evidence type="ECO:0000313" key="7">
    <source>
        <dbReference type="Proteomes" id="UP000030752"/>
    </source>
</evidence>
<dbReference type="EMBL" id="KB822720">
    <property type="protein sequence ID" value="ETN40059.1"/>
    <property type="molecule type" value="Genomic_DNA"/>
</dbReference>
<dbReference type="Pfam" id="PF24987">
    <property type="entry name" value="HEAT_EF3_N"/>
    <property type="match status" value="1"/>
</dbReference>
<dbReference type="GO" id="GO:0043022">
    <property type="term" value="F:ribosome binding"/>
    <property type="evidence" value="ECO:0007669"/>
    <property type="project" value="EnsemblFungi"/>
</dbReference>
<dbReference type="GO" id="GO:0034198">
    <property type="term" value="P:cellular response to amino acid starvation"/>
    <property type="evidence" value="ECO:0007669"/>
    <property type="project" value="EnsemblFungi"/>
</dbReference>